<dbReference type="Proteomes" id="UP001172386">
    <property type="component" value="Unassembled WGS sequence"/>
</dbReference>
<gene>
    <name evidence="1" type="primary">UTP22</name>
    <name evidence="1" type="ORF">H2198_005762</name>
</gene>
<protein>
    <submittedName>
        <fullName evidence="1">U3 snoRNP protein</fullName>
    </submittedName>
</protein>
<accession>A0ACC3A586</accession>
<keyword evidence="2" id="KW-1185">Reference proteome</keyword>
<organism evidence="1 2">
    <name type="scientific">Neophaeococcomyces mojaviensis</name>
    <dbReference type="NCBI Taxonomy" id="3383035"/>
    <lineage>
        <taxon>Eukaryota</taxon>
        <taxon>Fungi</taxon>
        <taxon>Dikarya</taxon>
        <taxon>Ascomycota</taxon>
        <taxon>Pezizomycotina</taxon>
        <taxon>Eurotiomycetes</taxon>
        <taxon>Chaetothyriomycetidae</taxon>
        <taxon>Chaetothyriales</taxon>
        <taxon>Chaetothyriales incertae sedis</taxon>
        <taxon>Neophaeococcomyces</taxon>
    </lineage>
</organism>
<sequence>MTANGHTAKRRKLSHTSDEDEDPESQADVIGEGAQQDGFVDAAEEDIEVKPISSRQTSKEASRQNTSRPHAALATTSFAAPSSTAFTLQTADLLRDVKPDHALRLKKLRPHIDRIVKAIESTPSQQPMSLSQAQNFIKQKLQVAIPWGHQPDSDIKYSLSFVKPYKITTQGSLVHHLSLRGSAVVMIVPDMPDELFQEKDYLNYRAIHKRAFYLACIASALKIELSNNYDIQYGYHEENDLMPIVALRPKNDDAATFNALFLINPSLPNSLGPIEKMLPGQKCLRKETITPKLGSNVPNHDSVYNSTIRALCSITVFSGLLDIAAKKAENFQDACLLGAIWLQQRGFDGSRSMGGFGVQEWSIVCALLLESGGHQGRSLFSPRYSAVQLFKAMLQVLGGRDMLDPFVVRGKYQLEKSDQPILLDGATGVNVLFKMTPWSYARLKSAAATSLTTVNSRKTSGFEPTFVSKVSDPIFQYDEMYEIPLRSSSSHVVQEQLYNVLTRGLHDRVSLVDVKSCSHGLWKLSSSSPPNEKLTITIGLLTNPEAAARFVDHGPSVEEKELSKDFRDFWGDKAELRRFKDGRINESLVWSTDTPVTQQIINFICSKHFKLQASSIRTPPILENLQLPNNLSIVPEEVFTAVNTKFQSLASTLHHLTDLPLPIRSVTPAGPALRSTSLILPLEPRGASQPIPIIIQFDTSGRWPDSLPAIQYTKIAFLTKLSDLLTSQNRTLTTRLGLENTSTSHLGIHNTSFLDISYPATNPTIPPTTFRLRIHHDRDLHLIQQSLTSKTEPLSPQLREAYQSALITHRRTFLASPTHTTAIRTLITLFPPLSATIRLLKRWLSAHHLSNHIPESVLEILAAHIFLSPIPWTTPGTATTAFARCLHFLSRWDWTREPLLVDLSPGQDMSAEDRVELGTRFAAWRKMDPNMNSVAWFVGTNIDTTGVVWTQSEEREPTPPRVIAGRVTALAGAAVKVMKYEDESENVSRTIMTKDAWDSVFTSFIADFDFVIHLTANTTGKAGAKGKKKQQYKNLELATALEIDTTGIDIIESYLEDLEQCFGNAAIFFYGGKHSGSSVIGGLWRPHLTGEKTWKIRLGFSTVPVVAQNTGNEDEDAKCEANFAGMLAEMGMMGEGIVEKISTKESM</sequence>
<evidence type="ECO:0000313" key="1">
    <source>
        <dbReference type="EMBL" id="KAJ9655388.1"/>
    </source>
</evidence>
<dbReference type="EMBL" id="JAPDRQ010000098">
    <property type="protein sequence ID" value="KAJ9655388.1"/>
    <property type="molecule type" value="Genomic_DNA"/>
</dbReference>
<proteinExistence type="predicted"/>
<name>A0ACC3A586_9EURO</name>
<comment type="caution">
    <text evidence="1">The sequence shown here is derived from an EMBL/GenBank/DDBJ whole genome shotgun (WGS) entry which is preliminary data.</text>
</comment>
<evidence type="ECO:0000313" key="2">
    <source>
        <dbReference type="Proteomes" id="UP001172386"/>
    </source>
</evidence>
<reference evidence="1" key="1">
    <citation type="submission" date="2022-10" db="EMBL/GenBank/DDBJ databases">
        <title>Culturing micro-colonial fungi from biological soil crusts in the Mojave desert and describing Neophaeococcomyces mojavensis, and introducing the new genera and species Taxawa tesnikishii.</title>
        <authorList>
            <person name="Kurbessoian T."/>
            <person name="Stajich J.E."/>
        </authorList>
    </citation>
    <scope>NUCLEOTIDE SEQUENCE</scope>
    <source>
        <strain evidence="1">JES_112</strain>
    </source>
</reference>